<dbReference type="RefSeq" id="WP_191139273.1">
    <property type="nucleotide sequence ID" value="NZ_JACXAG020000002.1"/>
</dbReference>
<proteinExistence type="predicted"/>
<feature type="coiled-coil region" evidence="1">
    <location>
        <begin position="13"/>
        <end position="40"/>
    </location>
</feature>
<organism evidence="3 4">
    <name type="scientific">Polycladospora coralii</name>
    <dbReference type="NCBI Taxonomy" id="2771432"/>
    <lineage>
        <taxon>Bacteria</taxon>
        <taxon>Bacillati</taxon>
        <taxon>Bacillota</taxon>
        <taxon>Bacilli</taxon>
        <taxon>Bacillales</taxon>
        <taxon>Thermoactinomycetaceae</taxon>
        <taxon>Polycladospora</taxon>
    </lineage>
</organism>
<dbReference type="EMBL" id="JACXAH010000002">
    <property type="protein sequence ID" value="MBD1370815.1"/>
    <property type="molecule type" value="Genomic_DNA"/>
</dbReference>
<dbReference type="SUPFAM" id="SSF55804">
    <property type="entry name" value="Phoshotransferase/anion transport protein"/>
    <property type="match status" value="1"/>
</dbReference>
<dbReference type="PANTHER" id="PTHR47738">
    <property type="entry name" value="PTS SYSTEM FRUCTOSE-LIKE EIIA COMPONENT-RELATED"/>
    <property type="match status" value="1"/>
</dbReference>
<feature type="domain" description="PTS EIIA type-2" evidence="2">
    <location>
        <begin position="4"/>
        <end position="147"/>
    </location>
</feature>
<sequence length="154" mass="17742">MLENYVQQDLLLLETQAETREEIIDRLAELMEQRACMQDTESFLNRVYEKQKQGVSLVGDIAAVAYATSDTVPETRIAFAHLTNPIYWEGNANVSYVYLIAFSQDLRDEQKDLIHRALSQQLMDEAFIKALYEVEEVDDWMALTTQQKKQTSGV</sequence>
<dbReference type="InterPro" id="IPR002178">
    <property type="entry name" value="PTS_EIIA_type-2_dom"/>
</dbReference>
<protein>
    <submittedName>
        <fullName evidence="3">PTS sugar transporter subunit IIA</fullName>
    </submittedName>
</protein>
<reference evidence="3" key="1">
    <citation type="submission" date="2020-09" db="EMBL/GenBank/DDBJ databases">
        <title>A novel bacterium of genus Hazenella, isolated from South China Sea.</title>
        <authorList>
            <person name="Huang H."/>
            <person name="Mo K."/>
            <person name="Hu Y."/>
        </authorList>
    </citation>
    <scope>NUCLEOTIDE SEQUENCE</scope>
    <source>
        <strain evidence="3">IB182357</strain>
    </source>
</reference>
<dbReference type="InterPro" id="IPR016152">
    <property type="entry name" value="PTrfase/Anion_transptr"/>
</dbReference>
<gene>
    <name evidence="3" type="ORF">IC620_00375</name>
</gene>
<evidence type="ECO:0000313" key="3">
    <source>
        <dbReference type="EMBL" id="MBD1370815.1"/>
    </source>
</evidence>
<dbReference type="Gene3D" id="3.40.930.10">
    <property type="entry name" value="Mannitol-specific EII, Chain A"/>
    <property type="match status" value="1"/>
</dbReference>
<evidence type="ECO:0000259" key="2">
    <source>
        <dbReference type="PROSITE" id="PS51094"/>
    </source>
</evidence>
<evidence type="ECO:0000313" key="4">
    <source>
        <dbReference type="Proteomes" id="UP000661691"/>
    </source>
</evidence>
<keyword evidence="3" id="KW-0813">Transport</keyword>
<evidence type="ECO:0000256" key="1">
    <source>
        <dbReference type="SAM" id="Coils"/>
    </source>
</evidence>
<dbReference type="Proteomes" id="UP000661691">
    <property type="component" value="Unassembled WGS sequence"/>
</dbReference>
<dbReference type="PROSITE" id="PS51094">
    <property type="entry name" value="PTS_EIIA_TYPE_2"/>
    <property type="match status" value="1"/>
</dbReference>
<dbReference type="Pfam" id="PF00359">
    <property type="entry name" value="PTS_EIIA_2"/>
    <property type="match status" value="1"/>
</dbReference>
<dbReference type="InterPro" id="IPR051541">
    <property type="entry name" value="PTS_SugarTrans_NitroReg"/>
</dbReference>
<keyword evidence="1" id="KW-0175">Coiled coil</keyword>
<name>A0A926RSA2_9BACL</name>
<keyword evidence="4" id="KW-1185">Reference proteome</keyword>
<dbReference type="AlphaFoldDB" id="A0A926RSA2"/>
<comment type="caution">
    <text evidence="3">The sequence shown here is derived from an EMBL/GenBank/DDBJ whole genome shotgun (WGS) entry which is preliminary data.</text>
</comment>
<dbReference type="PANTHER" id="PTHR47738:SF2">
    <property type="entry name" value="PTS SYSTEM FRUCTOSE-LIKE EIIA COMPONENT"/>
    <property type="match status" value="1"/>
</dbReference>
<keyword evidence="3" id="KW-0762">Sugar transport</keyword>
<accession>A0A926RSA2</accession>